<evidence type="ECO:0000256" key="1">
    <source>
        <dbReference type="SAM" id="MobiDB-lite"/>
    </source>
</evidence>
<keyword evidence="4" id="KW-1185">Reference proteome</keyword>
<dbReference type="EMBL" id="JAUEPS010000001">
    <property type="protein sequence ID" value="KAK0469307.1"/>
    <property type="molecule type" value="Genomic_DNA"/>
</dbReference>
<dbReference type="AlphaFoldDB" id="A0AA39NP76"/>
<feature type="region of interest" description="Disordered" evidence="1">
    <location>
        <begin position="277"/>
        <end position="317"/>
    </location>
</feature>
<feature type="compositionally biased region" description="Low complexity" evidence="1">
    <location>
        <begin position="302"/>
        <end position="317"/>
    </location>
</feature>
<evidence type="ECO:0000256" key="2">
    <source>
        <dbReference type="SAM" id="SignalP"/>
    </source>
</evidence>
<feature type="region of interest" description="Disordered" evidence="1">
    <location>
        <begin position="66"/>
        <end position="136"/>
    </location>
</feature>
<accession>A0AA39NP76</accession>
<organism evidence="3 4">
    <name type="scientific">Armillaria tabescens</name>
    <name type="common">Ringless honey mushroom</name>
    <name type="synonym">Agaricus tabescens</name>
    <dbReference type="NCBI Taxonomy" id="1929756"/>
    <lineage>
        <taxon>Eukaryota</taxon>
        <taxon>Fungi</taxon>
        <taxon>Dikarya</taxon>
        <taxon>Basidiomycota</taxon>
        <taxon>Agaricomycotina</taxon>
        <taxon>Agaricomycetes</taxon>
        <taxon>Agaricomycetidae</taxon>
        <taxon>Agaricales</taxon>
        <taxon>Marasmiineae</taxon>
        <taxon>Physalacriaceae</taxon>
        <taxon>Desarmillaria</taxon>
    </lineage>
</organism>
<gene>
    <name evidence="3" type="ORF">EV420DRAFT_22910</name>
</gene>
<proteinExistence type="predicted"/>
<feature type="compositionally biased region" description="Gly residues" evidence="1">
    <location>
        <begin position="287"/>
        <end position="301"/>
    </location>
</feature>
<reference evidence="3" key="1">
    <citation type="submission" date="2023-06" db="EMBL/GenBank/DDBJ databases">
        <authorList>
            <consortium name="Lawrence Berkeley National Laboratory"/>
            <person name="Ahrendt S."/>
            <person name="Sahu N."/>
            <person name="Indic B."/>
            <person name="Wong-Bajracharya J."/>
            <person name="Merenyi Z."/>
            <person name="Ke H.-M."/>
            <person name="Monk M."/>
            <person name="Kocsube S."/>
            <person name="Drula E."/>
            <person name="Lipzen A."/>
            <person name="Balint B."/>
            <person name="Henrissat B."/>
            <person name="Andreopoulos B."/>
            <person name="Martin F.M."/>
            <person name="Harder C.B."/>
            <person name="Rigling D."/>
            <person name="Ford K.L."/>
            <person name="Foster G.D."/>
            <person name="Pangilinan J."/>
            <person name="Papanicolaou A."/>
            <person name="Barry K."/>
            <person name="LaButti K."/>
            <person name="Viragh M."/>
            <person name="Koriabine M."/>
            <person name="Yan M."/>
            <person name="Riley R."/>
            <person name="Champramary S."/>
            <person name="Plett K.L."/>
            <person name="Tsai I.J."/>
            <person name="Slot J."/>
            <person name="Sipos G."/>
            <person name="Plett J."/>
            <person name="Nagy L.G."/>
            <person name="Grigoriev I.V."/>
        </authorList>
    </citation>
    <scope>NUCLEOTIDE SEQUENCE</scope>
    <source>
        <strain evidence="3">CCBAS 213</strain>
    </source>
</reference>
<feature type="compositionally biased region" description="Low complexity" evidence="1">
    <location>
        <begin position="95"/>
        <end position="122"/>
    </location>
</feature>
<sequence length="366" mass="39719">MLSLPLVLLSLHALAVYSAPPIDSDDAAILRRGGTIPGLTLRREEYHQLQKRAVSICGVAARDASNSDCTKRYPSNLHKRGRKSSKTTPGYYQESSGSSAGAGGSSSPSEYTQQTSSTQQRQDLQDDQDMEEYENQQAMGNHCDHLVELQTVSYVLTPYCTNPGVSHTRATNIVRLLNDPNRNLYLIRGDVNLAKGAATKRAILRAQDGRSLAYASRFEQSTWIGVVGYLEAKESVARTTATAIKTASGLTQNVDTAIHNIYRDTLAVARAMRDSFVSSQQSSQQGSQGGSQGGSQQGGNSPGHQSDGGTSTSSGLSDVQTQQVTYNGHALTLYWVSDAWHYVYYYNGRGTYVEYTSANLAQWPPA</sequence>
<evidence type="ECO:0000313" key="3">
    <source>
        <dbReference type="EMBL" id="KAK0469307.1"/>
    </source>
</evidence>
<evidence type="ECO:0000313" key="4">
    <source>
        <dbReference type="Proteomes" id="UP001175211"/>
    </source>
</evidence>
<name>A0AA39NP76_ARMTA</name>
<evidence type="ECO:0008006" key="5">
    <source>
        <dbReference type="Google" id="ProtNLM"/>
    </source>
</evidence>
<dbReference type="GeneID" id="85364856"/>
<protein>
    <recommendedName>
        <fullName evidence="5">FTP domain-containing protein</fullName>
    </recommendedName>
</protein>
<comment type="caution">
    <text evidence="3">The sequence shown here is derived from an EMBL/GenBank/DDBJ whole genome shotgun (WGS) entry which is preliminary data.</text>
</comment>
<dbReference type="RefSeq" id="XP_060339100.1">
    <property type="nucleotide sequence ID" value="XM_060481308.1"/>
</dbReference>
<feature type="compositionally biased region" description="Acidic residues" evidence="1">
    <location>
        <begin position="125"/>
        <end position="134"/>
    </location>
</feature>
<feature type="chain" id="PRO_5041467160" description="FTP domain-containing protein" evidence="2">
    <location>
        <begin position="19"/>
        <end position="366"/>
    </location>
</feature>
<feature type="signal peptide" evidence="2">
    <location>
        <begin position="1"/>
        <end position="18"/>
    </location>
</feature>
<dbReference type="Proteomes" id="UP001175211">
    <property type="component" value="Unassembled WGS sequence"/>
</dbReference>
<keyword evidence="2" id="KW-0732">Signal</keyword>